<accession>A0A498Q2T0</accession>
<name>A0A498Q2T0_9MYCO</name>
<evidence type="ECO:0000259" key="2">
    <source>
        <dbReference type="Pfam" id="PF18879"/>
    </source>
</evidence>
<feature type="domain" description="ESX-1 secretion-associated protein EspA/EspE-like" evidence="2">
    <location>
        <begin position="21"/>
        <end position="103"/>
    </location>
</feature>
<reference evidence="3 4" key="1">
    <citation type="submission" date="2018-09" db="EMBL/GenBank/DDBJ databases">
        <authorList>
            <person name="Tagini F."/>
        </authorList>
    </citation>
    <scope>NUCLEOTIDE SEQUENCE [LARGE SCALE GENOMIC DNA]</scope>
    <source>
        <strain evidence="3 4">MK136</strain>
    </source>
</reference>
<organism evidence="3 4">
    <name type="scientific">Mycobacterium attenuatum</name>
    <dbReference type="NCBI Taxonomy" id="2341086"/>
    <lineage>
        <taxon>Bacteria</taxon>
        <taxon>Bacillati</taxon>
        <taxon>Actinomycetota</taxon>
        <taxon>Actinomycetes</taxon>
        <taxon>Mycobacteriales</taxon>
        <taxon>Mycobacteriaceae</taxon>
        <taxon>Mycobacterium</taxon>
    </lineage>
</organism>
<feature type="compositionally biased region" description="Polar residues" evidence="1">
    <location>
        <begin position="310"/>
        <end position="320"/>
    </location>
</feature>
<dbReference type="AlphaFoldDB" id="A0A498Q2T0"/>
<keyword evidence="4" id="KW-1185">Reference proteome</keyword>
<feature type="region of interest" description="Disordered" evidence="1">
    <location>
        <begin position="272"/>
        <end position="365"/>
    </location>
</feature>
<dbReference type="RefSeq" id="WP_122496366.1">
    <property type="nucleotide sequence ID" value="NZ_UPHP01000059.1"/>
</dbReference>
<proteinExistence type="predicted"/>
<dbReference type="InterPro" id="IPR043796">
    <property type="entry name" value="ESX-1_EspA/EspE-like"/>
</dbReference>
<dbReference type="Pfam" id="PF18879">
    <property type="entry name" value="EspA_EspE"/>
    <property type="match status" value="1"/>
</dbReference>
<dbReference type="Proteomes" id="UP000273307">
    <property type="component" value="Unassembled WGS sequence"/>
</dbReference>
<sequence>MDRAWIIDSAIDTIDGFEAALGIGIPMSGDAFNTSSSWFARSAREQASAAAGDRWQGSAAEAYTAKNQLQKVREEIMADLDYITGTLVTEQADAVKNTRDVLSFAREVLKIARSIAIGLSYIPLVGQWISDSFQLPITSLMMSIVTAALASLAAKTAEDAAKLVAALWKLVELLEALIEDEVVSIVSDIEFDVRELVSRLESDLYAAWSDMTRIFSEMDSGLPLVSSMTSLSGIAGMASKSGSAGSAIMPGLTHVMDLAHLSEPAQSLVGAGLPSSGQLGGSMSQMRSFPTEIGPPAATGHLGDQPRAASAQSSTGTQGAPGSVPHSASRRPRDHEANGAASGVDSGGRAPIEALTSTPAPSRKETLFVNALVSQPSGVSP</sequence>
<feature type="compositionally biased region" description="Low complexity" evidence="1">
    <location>
        <begin position="272"/>
        <end position="288"/>
    </location>
</feature>
<evidence type="ECO:0000256" key="1">
    <source>
        <dbReference type="SAM" id="MobiDB-lite"/>
    </source>
</evidence>
<gene>
    <name evidence="3" type="primary">espA_2</name>
    <name evidence="3" type="ORF">LAUMK136_02565</name>
</gene>
<dbReference type="EMBL" id="UPHP01000059">
    <property type="protein sequence ID" value="VBA38635.1"/>
    <property type="molecule type" value="Genomic_DNA"/>
</dbReference>
<evidence type="ECO:0000313" key="3">
    <source>
        <dbReference type="EMBL" id="VBA38635.1"/>
    </source>
</evidence>
<evidence type="ECO:0000313" key="4">
    <source>
        <dbReference type="Proteomes" id="UP000273307"/>
    </source>
</evidence>
<protein>
    <submittedName>
        <fullName evidence="3">ESX-1 secretion-associated protein EspA</fullName>
    </submittedName>
</protein>
<dbReference type="OrthoDB" id="1187707at2"/>